<protein>
    <submittedName>
        <fullName evidence="2">Phosphoglycerate mutase family protein</fullName>
    </submittedName>
</protein>
<organism evidence="2 3">
    <name type="scientific">Limnobacter parvus</name>
    <dbReference type="NCBI Taxonomy" id="2939690"/>
    <lineage>
        <taxon>Bacteria</taxon>
        <taxon>Pseudomonadati</taxon>
        <taxon>Pseudomonadota</taxon>
        <taxon>Betaproteobacteria</taxon>
        <taxon>Burkholderiales</taxon>
        <taxon>Burkholderiaceae</taxon>
        <taxon>Limnobacter</taxon>
    </lineage>
</organism>
<dbReference type="Proteomes" id="UP001165267">
    <property type="component" value="Unassembled WGS sequence"/>
</dbReference>
<gene>
    <name evidence="2" type="ORF">NSP04_11150</name>
</gene>
<keyword evidence="1" id="KW-0378">Hydrolase</keyword>
<accession>A0ABT1XIU3</accession>
<dbReference type="PANTHER" id="PTHR20935">
    <property type="entry name" value="PHOSPHOGLYCERATE MUTASE-RELATED"/>
    <property type="match status" value="1"/>
</dbReference>
<comment type="caution">
    <text evidence="2">The sequence shown here is derived from an EMBL/GenBank/DDBJ whole genome shotgun (WGS) entry which is preliminary data.</text>
</comment>
<dbReference type="InterPro" id="IPR051021">
    <property type="entry name" value="Mito_Ser/Thr_phosphatase"/>
</dbReference>
<dbReference type="Pfam" id="PF00300">
    <property type="entry name" value="His_Phos_1"/>
    <property type="match status" value="1"/>
</dbReference>
<dbReference type="PANTHER" id="PTHR20935:SF0">
    <property type="entry name" value="SERINE_THREONINE-PROTEIN PHOSPHATASE PGAM5, MITOCHONDRIAL"/>
    <property type="match status" value="1"/>
</dbReference>
<dbReference type="InterPro" id="IPR029033">
    <property type="entry name" value="His_PPase_superfam"/>
</dbReference>
<dbReference type="EMBL" id="JANKHG010000018">
    <property type="protein sequence ID" value="MCR2747205.1"/>
    <property type="molecule type" value="Genomic_DNA"/>
</dbReference>
<dbReference type="Gene3D" id="3.40.50.1240">
    <property type="entry name" value="Phosphoglycerate mutase-like"/>
    <property type="match status" value="1"/>
</dbReference>
<proteinExistence type="predicted"/>
<evidence type="ECO:0000313" key="3">
    <source>
        <dbReference type="Proteomes" id="UP001165267"/>
    </source>
</evidence>
<sequence length="260" mass="28438">MGTIYLVRHGQASFDSADYDQLSELGQLQAAQLGAWFKARKIRLHGFFSGSMNRHLQTAQAFASTYGVFKEPVQHAGLNEYDHEAILQALIGQYDESDAFEKQVMQNADPRKAFQQIFEKAIARWVSGQHDADYPESWATFKTRVMAGLGSVTAQAMQLRQSTASNSSSSSANVVVFTSGGPITVVAQNLLQLPDANAFSLNWMITNCSVSKLLFGQRGISLSSFNEQAHFEGEIAGVLADQANGLEAFATKPNGLISYR</sequence>
<dbReference type="RefSeq" id="WP_257512429.1">
    <property type="nucleotide sequence ID" value="NZ_JANKHG010000018.1"/>
</dbReference>
<evidence type="ECO:0000256" key="1">
    <source>
        <dbReference type="ARBA" id="ARBA00022801"/>
    </source>
</evidence>
<dbReference type="InterPro" id="IPR013078">
    <property type="entry name" value="His_Pase_superF_clade-1"/>
</dbReference>
<dbReference type="SUPFAM" id="SSF53254">
    <property type="entry name" value="Phosphoglycerate mutase-like"/>
    <property type="match status" value="1"/>
</dbReference>
<keyword evidence="3" id="KW-1185">Reference proteome</keyword>
<dbReference type="CDD" id="cd07067">
    <property type="entry name" value="HP_PGM_like"/>
    <property type="match status" value="1"/>
</dbReference>
<reference evidence="2" key="1">
    <citation type="submission" date="2022-07" db="EMBL/GenBank/DDBJ databases">
        <authorList>
            <person name="Xamxidin M."/>
        </authorList>
    </citation>
    <scope>NUCLEOTIDE SEQUENCE</scope>
    <source>
        <strain evidence="2">YS8-69</strain>
    </source>
</reference>
<name>A0ABT1XIU3_9BURK</name>
<evidence type="ECO:0000313" key="2">
    <source>
        <dbReference type="EMBL" id="MCR2747205.1"/>
    </source>
</evidence>
<dbReference type="SMART" id="SM00855">
    <property type="entry name" value="PGAM"/>
    <property type="match status" value="1"/>
</dbReference>